<organism evidence="1 2">
    <name type="scientific">Triticum urartu</name>
    <name type="common">Red wild einkorn</name>
    <name type="synonym">Crithodium urartu</name>
    <dbReference type="NCBI Taxonomy" id="4572"/>
    <lineage>
        <taxon>Eukaryota</taxon>
        <taxon>Viridiplantae</taxon>
        <taxon>Streptophyta</taxon>
        <taxon>Embryophyta</taxon>
        <taxon>Tracheophyta</taxon>
        <taxon>Spermatophyta</taxon>
        <taxon>Magnoliopsida</taxon>
        <taxon>Liliopsida</taxon>
        <taxon>Poales</taxon>
        <taxon>Poaceae</taxon>
        <taxon>BOP clade</taxon>
        <taxon>Pooideae</taxon>
        <taxon>Triticodae</taxon>
        <taxon>Triticeae</taxon>
        <taxon>Triticinae</taxon>
        <taxon>Triticum</taxon>
    </lineage>
</organism>
<dbReference type="AlphaFoldDB" id="A0A8R7PB01"/>
<accession>A0A8R7PB01</accession>
<evidence type="ECO:0000313" key="1">
    <source>
        <dbReference type="EnsemblPlants" id="TuG1812G0200001417.01.T01"/>
    </source>
</evidence>
<dbReference type="PANTHER" id="PTHR33144:SF51">
    <property type="entry name" value="TRANSPOSASE TNP1_EN_SPM-LIKE DOMAIN-CONTAINING PROTEIN"/>
    <property type="match status" value="1"/>
</dbReference>
<name>A0A8R7PB01_TRIUA</name>
<reference evidence="1" key="3">
    <citation type="submission" date="2022-06" db="UniProtKB">
        <authorList>
            <consortium name="EnsemblPlants"/>
        </authorList>
    </citation>
    <scope>IDENTIFICATION</scope>
</reference>
<proteinExistence type="predicted"/>
<evidence type="ECO:0000313" key="2">
    <source>
        <dbReference type="Proteomes" id="UP000015106"/>
    </source>
</evidence>
<protein>
    <submittedName>
        <fullName evidence="1">Uncharacterized protein</fullName>
    </submittedName>
</protein>
<dbReference type="Proteomes" id="UP000015106">
    <property type="component" value="Chromosome 2"/>
</dbReference>
<reference evidence="2" key="1">
    <citation type="journal article" date="2013" name="Nature">
        <title>Draft genome of the wheat A-genome progenitor Triticum urartu.</title>
        <authorList>
            <person name="Ling H.Q."/>
            <person name="Zhao S."/>
            <person name="Liu D."/>
            <person name="Wang J."/>
            <person name="Sun H."/>
            <person name="Zhang C."/>
            <person name="Fan H."/>
            <person name="Li D."/>
            <person name="Dong L."/>
            <person name="Tao Y."/>
            <person name="Gao C."/>
            <person name="Wu H."/>
            <person name="Li Y."/>
            <person name="Cui Y."/>
            <person name="Guo X."/>
            <person name="Zheng S."/>
            <person name="Wang B."/>
            <person name="Yu K."/>
            <person name="Liang Q."/>
            <person name="Yang W."/>
            <person name="Lou X."/>
            <person name="Chen J."/>
            <person name="Feng M."/>
            <person name="Jian J."/>
            <person name="Zhang X."/>
            <person name="Luo G."/>
            <person name="Jiang Y."/>
            <person name="Liu J."/>
            <person name="Wang Z."/>
            <person name="Sha Y."/>
            <person name="Zhang B."/>
            <person name="Wu H."/>
            <person name="Tang D."/>
            <person name="Shen Q."/>
            <person name="Xue P."/>
            <person name="Zou S."/>
            <person name="Wang X."/>
            <person name="Liu X."/>
            <person name="Wang F."/>
            <person name="Yang Y."/>
            <person name="An X."/>
            <person name="Dong Z."/>
            <person name="Zhang K."/>
            <person name="Zhang X."/>
            <person name="Luo M.C."/>
            <person name="Dvorak J."/>
            <person name="Tong Y."/>
            <person name="Wang J."/>
            <person name="Yang H."/>
            <person name="Li Z."/>
            <person name="Wang D."/>
            <person name="Zhang A."/>
            <person name="Wang J."/>
        </authorList>
    </citation>
    <scope>NUCLEOTIDE SEQUENCE</scope>
    <source>
        <strain evidence="2">cv. G1812</strain>
    </source>
</reference>
<sequence>MINDVEEKFVYPSETKLITRDWVLMTVCKRWRACKSRLKKKYFKRKERSLQEIISDVPIGVNEHQWETLVGMWCQDSHMLCKKNTECAKQQKNPHTTGRKSHVRLQKEMEIKRKGPIHKIDLWDEAHKKKDGNYTSDNVKTIMDAANEELKKGKSIIMVAFPLTIILKPLKVHLIKGQNFEVTMMKSIGAE</sequence>
<dbReference type="Gramene" id="TuG1812G0200001417.01.T01">
    <property type="protein sequence ID" value="TuG1812G0200001417.01.T01"/>
    <property type="gene ID" value="TuG1812G0200001417.01"/>
</dbReference>
<dbReference type="InterPro" id="IPR004252">
    <property type="entry name" value="Probable_transposase_24"/>
</dbReference>
<keyword evidence="2" id="KW-1185">Reference proteome</keyword>
<reference evidence="1" key="2">
    <citation type="submission" date="2018-03" db="EMBL/GenBank/DDBJ databases">
        <title>The Triticum urartu genome reveals the dynamic nature of wheat genome evolution.</title>
        <authorList>
            <person name="Ling H."/>
            <person name="Ma B."/>
            <person name="Shi X."/>
            <person name="Liu H."/>
            <person name="Dong L."/>
            <person name="Sun H."/>
            <person name="Cao Y."/>
            <person name="Gao Q."/>
            <person name="Zheng S."/>
            <person name="Li Y."/>
            <person name="Yu Y."/>
            <person name="Du H."/>
            <person name="Qi M."/>
            <person name="Li Y."/>
            <person name="Yu H."/>
            <person name="Cui Y."/>
            <person name="Wang N."/>
            <person name="Chen C."/>
            <person name="Wu H."/>
            <person name="Zhao Y."/>
            <person name="Zhang J."/>
            <person name="Li Y."/>
            <person name="Zhou W."/>
            <person name="Zhang B."/>
            <person name="Hu W."/>
            <person name="Eijk M."/>
            <person name="Tang J."/>
            <person name="Witsenboer H."/>
            <person name="Zhao S."/>
            <person name="Li Z."/>
            <person name="Zhang A."/>
            <person name="Wang D."/>
            <person name="Liang C."/>
        </authorList>
    </citation>
    <scope>NUCLEOTIDE SEQUENCE [LARGE SCALE GENOMIC DNA]</scope>
    <source>
        <strain evidence="1">cv. G1812</strain>
    </source>
</reference>
<dbReference type="Pfam" id="PF03004">
    <property type="entry name" value="Transposase_24"/>
    <property type="match status" value="1"/>
</dbReference>
<dbReference type="EnsemblPlants" id="TuG1812G0200001417.01.T01">
    <property type="protein sequence ID" value="TuG1812G0200001417.01.T01"/>
    <property type="gene ID" value="TuG1812G0200001417.01"/>
</dbReference>
<dbReference type="PANTHER" id="PTHR33144">
    <property type="entry name" value="OS10G0409366 PROTEIN-RELATED"/>
    <property type="match status" value="1"/>
</dbReference>